<keyword evidence="2" id="KW-1185">Reference proteome</keyword>
<organism evidence="1 2">
    <name type="scientific">Corynebacterium durum F0235</name>
    <dbReference type="NCBI Taxonomy" id="1035195"/>
    <lineage>
        <taxon>Bacteria</taxon>
        <taxon>Bacillati</taxon>
        <taxon>Actinomycetota</taxon>
        <taxon>Actinomycetes</taxon>
        <taxon>Mycobacteriales</taxon>
        <taxon>Corynebacteriaceae</taxon>
        <taxon>Corynebacterium</taxon>
    </lineage>
</organism>
<evidence type="ECO:0000313" key="1">
    <source>
        <dbReference type="EMBL" id="EKX90959.1"/>
    </source>
</evidence>
<dbReference type="eggNOG" id="COG5640">
    <property type="taxonomic scope" value="Bacteria"/>
</dbReference>
<dbReference type="HOGENOM" id="CLU_083259_0_0_11"/>
<accession>L1MJ35</accession>
<reference evidence="1 2" key="1">
    <citation type="submission" date="2012-05" db="EMBL/GenBank/DDBJ databases">
        <authorList>
            <person name="Weinstock G."/>
            <person name="Sodergren E."/>
            <person name="Lobos E.A."/>
            <person name="Fulton L."/>
            <person name="Fulton R."/>
            <person name="Courtney L."/>
            <person name="Fronick C."/>
            <person name="O'Laughlin M."/>
            <person name="Godfrey J."/>
            <person name="Wilson R.M."/>
            <person name="Miner T."/>
            <person name="Farmer C."/>
            <person name="Delehaunty K."/>
            <person name="Cordes M."/>
            <person name="Minx P."/>
            <person name="Tomlinson C."/>
            <person name="Chen J."/>
            <person name="Wollam A."/>
            <person name="Pepin K.H."/>
            <person name="Bhonagiri V."/>
            <person name="Zhang X."/>
            <person name="Suruliraj S."/>
            <person name="Warren W."/>
            <person name="Mitreva M."/>
            <person name="Mardis E.R."/>
            <person name="Wilson R.K."/>
        </authorList>
    </citation>
    <scope>NUCLEOTIDE SEQUENCE [LARGE SCALE GENOMIC DNA]</scope>
    <source>
        <strain evidence="1 2">F0235</strain>
    </source>
</reference>
<dbReference type="Proteomes" id="UP000010445">
    <property type="component" value="Unassembled WGS sequence"/>
</dbReference>
<comment type="caution">
    <text evidence="1">The sequence shown here is derived from an EMBL/GenBank/DDBJ whole genome shotgun (WGS) entry which is preliminary data.</text>
</comment>
<dbReference type="SUPFAM" id="SSF50494">
    <property type="entry name" value="Trypsin-like serine proteases"/>
    <property type="match status" value="1"/>
</dbReference>
<proteinExistence type="predicted"/>
<dbReference type="AlphaFoldDB" id="L1MJ35"/>
<name>L1MJ35_9CORY</name>
<evidence type="ECO:0000313" key="2">
    <source>
        <dbReference type="Proteomes" id="UP000010445"/>
    </source>
</evidence>
<dbReference type="EMBL" id="AMEM01000016">
    <property type="protein sequence ID" value="EKX90959.1"/>
    <property type="molecule type" value="Genomic_DNA"/>
</dbReference>
<gene>
    <name evidence="1" type="ORF">HMPREF9997_01025</name>
</gene>
<dbReference type="CDD" id="cd21112">
    <property type="entry name" value="alphaLP-like"/>
    <property type="match status" value="1"/>
</dbReference>
<protein>
    <submittedName>
        <fullName evidence="1">Trypsin</fullName>
    </submittedName>
</protein>
<dbReference type="Gene3D" id="2.40.10.10">
    <property type="entry name" value="Trypsin-like serine proteases"/>
    <property type="match status" value="2"/>
</dbReference>
<sequence length="258" mass="26286">MAQDATAYVDKASGPNYHWTEDLQSQIMAGRAGAILHRVAGSWFNAPDIPQESKDAQARGKSLYGPGTPLFVGPSTLCTLAVAGIDGQGRMVGITAGHCGGVGDAVASADSWEVGVSGTVVKVNPQLDYAVIEFGSNAEVTRSYNGVTINALGGPIGNQQTLCKQGVASGWTCGPSWQTGSVYNTSQVCAMQGDSGSPLLIGDRFVGLISGGTLPVPEWSCRTPLQGSAHSPTSGPIADVILADLNASGGVGAGFHLP</sequence>
<dbReference type="InterPro" id="IPR043504">
    <property type="entry name" value="Peptidase_S1_PA_chymotrypsin"/>
</dbReference>
<dbReference type="InterPro" id="IPR009003">
    <property type="entry name" value="Peptidase_S1_PA"/>
</dbReference>
<dbReference type="STRING" id="1035195.HMPREF9997_01025"/>
<dbReference type="PATRIC" id="fig|1035195.3.peg.911"/>